<feature type="site" description="Important for beta-aspartyl-AMP intermediate formation" evidence="10">
    <location>
        <position position="360"/>
    </location>
</feature>
<name>A0A364NYT0_9PROT</name>
<dbReference type="GO" id="GO:0006529">
    <property type="term" value="P:asparagine biosynthetic process"/>
    <property type="evidence" value="ECO:0007669"/>
    <property type="project" value="UniProtKB-KW"/>
</dbReference>
<keyword evidence="13" id="KW-1185">Reference proteome</keyword>
<evidence type="ECO:0000313" key="12">
    <source>
        <dbReference type="EMBL" id="RAU22238.1"/>
    </source>
</evidence>
<reference evidence="12 13" key="1">
    <citation type="submission" date="2017-11" db="EMBL/GenBank/DDBJ databases">
        <title>Draft genome sequence of magnetotactic bacterium Magnetospirillum kuznetsovii LBB-42.</title>
        <authorList>
            <person name="Grouzdev D.S."/>
            <person name="Rysina M.S."/>
            <person name="Baslerov R.V."/>
            <person name="Koziaeva V."/>
        </authorList>
    </citation>
    <scope>NUCLEOTIDE SEQUENCE [LARGE SCALE GENOMIC DNA]</scope>
    <source>
        <strain evidence="12 13">LBB-42</strain>
    </source>
</reference>
<proteinExistence type="inferred from homology"/>
<evidence type="ECO:0000313" key="13">
    <source>
        <dbReference type="Proteomes" id="UP000251075"/>
    </source>
</evidence>
<feature type="domain" description="Glutamine amidotransferase type-2" evidence="11">
    <location>
        <begin position="2"/>
        <end position="208"/>
    </location>
</feature>
<keyword evidence="5 9" id="KW-0067">ATP-binding</keyword>
<dbReference type="Pfam" id="PF13537">
    <property type="entry name" value="GATase_7"/>
    <property type="match status" value="1"/>
</dbReference>
<evidence type="ECO:0000256" key="3">
    <source>
        <dbReference type="ARBA" id="ARBA00012737"/>
    </source>
</evidence>
<keyword evidence="8" id="KW-0028">Amino-acid biosynthesis</keyword>
<evidence type="ECO:0000256" key="5">
    <source>
        <dbReference type="ARBA" id="ARBA00022840"/>
    </source>
</evidence>
<keyword evidence="4 9" id="KW-0547">Nucleotide-binding</keyword>
<dbReference type="PANTHER" id="PTHR43284:SF1">
    <property type="entry name" value="ASPARAGINE SYNTHETASE"/>
    <property type="match status" value="1"/>
</dbReference>
<dbReference type="InterPro" id="IPR017932">
    <property type="entry name" value="GATase_2_dom"/>
</dbReference>
<keyword evidence="8" id="KW-0061">Asparagine biosynthesis</keyword>
<dbReference type="RefSeq" id="WP_112143848.1">
    <property type="nucleotide sequence ID" value="NZ_PGTO01000005.1"/>
</dbReference>
<dbReference type="InterPro" id="IPR029055">
    <property type="entry name" value="Ntn_hydrolases_N"/>
</dbReference>
<dbReference type="PROSITE" id="PS51278">
    <property type="entry name" value="GATASE_TYPE_2"/>
    <property type="match status" value="1"/>
</dbReference>
<feature type="binding site" evidence="9">
    <location>
        <begin position="358"/>
        <end position="359"/>
    </location>
    <ligand>
        <name>ATP</name>
        <dbReference type="ChEBI" id="CHEBI:30616"/>
    </ligand>
</feature>
<evidence type="ECO:0000259" key="11">
    <source>
        <dbReference type="PROSITE" id="PS51278"/>
    </source>
</evidence>
<dbReference type="PANTHER" id="PTHR43284">
    <property type="entry name" value="ASPARAGINE SYNTHETASE (GLUTAMINE-HYDROLYZING)"/>
    <property type="match status" value="1"/>
</dbReference>
<feature type="binding site" evidence="9">
    <location>
        <position position="95"/>
    </location>
    <ligand>
        <name>L-glutamine</name>
        <dbReference type="ChEBI" id="CHEBI:58359"/>
    </ligand>
</feature>
<accession>A0A364NYT0</accession>
<evidence type="ECO:0000256" key="1">
    <source>
        <dbReference type="ARBA" id="ARBA00005187"/>
    </source>
</evidence>
<dbReference type="GO" id="GO:0005524">
    <property type="term" value="F:ATP binding"/>
    <property type="evidence" value="ECO:0007669"/>
    <property type="project" value="UniProtKB-KW"/>
</dbReference>
<evidence type="ECO:0000256" key="6">
    <source>
        <dbReference type="ARBA" id="ARBA00022962"/>
    </source>
</evidence>
<comment type="catalytic activity">
    <reaction evidence="7">
        <text>L-aspartate + L-glutamine + ATP + H2O = L-asparagine + L-glutamate + AMP + diphosphate + H(+)</text>
        <dbReference type="Rhea" id="RHEA:12228"/>
        <dbReference type="ChEBI" id="CHEBI:15377"/>
        <dbReference type="ChEBI" id="CHEBI:15378"/>
        <dbReference type="ChEBI" id="CHEBI:29985"/>
        <dbReference type="ChEBI" id="CHEBI:29991"/>
        <dbReference type="ChEBI" id="CHEBI:30616"/>
        <dbReference type="ChEBI" id="CHEBI:33019"/>
        <dbReference type="ChEBI" id="CHEBI:58048"/>
        <dbReference type="ChEBI" id="CHEBI:58359"/>
        <dbReference type="ChEBI" id="CHEBI:456215"/>
        <dbReference type="EC" id="6.3.5.4"/>
    </reaction>
</comment>
<evidence type="ECO:0000256" key="8">
    <source>
        <dbReference type="PIRSR" id="PIRSR001589-1"/>
    </source>
</evidence>
<dbReference type="Pfam" id="PF00733">
    <property type="entry name" value="Asn_synthase"/>
    <property type="match status" value="1"/>
</dbReference>
<dbReference type="InterPro" id="IPR001962">
    <property type="entry name" value="Asn_synthase"/>
</dbReference>
<dbReference type="SUPFAM" id="SSF56235">
    <property type="entry name" value="N-terminal nucleophile aminohydrolases (Ntn hydrolases)"/>
    <property type="match status" value="1"/>
</dbReference>
<dbReference type="EC" id="6.3.5.4" evidence="3"/>
<dbReference type="SUPFAM" id="SSF52402">
    <property type="entry name" value="Adenine nucleotide alpha hydrolases-like"/>
    <property type="match status" value="1"/>
</dbReference>
<protein>
    <recommendedName>
        <fullName evidence="3">asparagine synthase (glutamine-hydrolyzing)</fullName>
        <ecNumber evidence="3">6.3.5.4</ecNumber>
    </recommendedName>
</protein>
<evidence type="ECO:0000256" key="2">
    <source>
        <dbReference type="ARBA" id="ARBA00005752"/>
    </source>
</evidence>
<dbReference type="InterPro" id="IPR033738">
    <property type="entry name" value="AsnB_N"/>
</dbReference>
<organism evidence="12 13">
    <name type="scientific">Paramagnetospirillum kuznetsovii</name>
    <dbReference type="NCBI Taxonomy" id="2053833"/>
    <lineage>
        <taxon>Bacteria</taxon>
        <taxon>Pseudomonadati</taxon>
        <taxon>Pseudomonadota</taxon>
        <taxon>Alphaproteobacteria</taxon>
        <taxon>Rhodospirillales</taxon>
        <taxon>Magnetospirillaceae</taxon>
        <taxon>Paramagnetospirillum</taxon>
    </lineage>
</organism>
<evidence type="ECO:0000256" key="9">
    <source>
        <dbReference type="PIRSR" id="PIRSR001589-2"/>
    </source>
</evidence>
<dbReference type="EMBL" id="PGTO01000005">
    <property type="protein sequence ID" value="RAU22238.1"/>
    <property type="molecule type" value="Genomic_DNA"/>
</dbReference>
<dbReference type="Gene3D" id="3.40.50.620">
    <property type="entry name" value="HUPs"/>
    <property type="match status" value="1"/>
</dbReference>
<dbReference type="NCBIfam" id="TIGR01536">
    <property type="entry name" value="asn_synth_AEB"/>
    <property type="match status" value="1"/>
</dbReference>
<dbReference type="CDD" id="cd00712">
    <property type="entry name" value="AsnB"/>
    <property type="match status" value="1"/>
</dbReference>
<dbReference type="Gene3D" id="3.60.20.10">
    <property type="entry name" value="Glutamine Phosphoribosylpyrophosphate, subunit 1, domain 1"/>
    <property type="match status" value="1"/>
</dbReference>
<comment type="pathway">
    <text evidence="1">Amino-acid biosynthesis; L-asparagine biosynthesis; L-asparagine from L-aspartate (L-Gln route): step 1/1.</text>
</comment>
<dbReference type="Proteomes" id="UP000251075">
    <property type="component" value="Unassembled WGS sequence"/>
</dbReference>
<dbReference type="CDD" id="cd01991">
    <property type="entry name" value="Asn_synthase_B_C"/>
    <property type="match status" value="1"/>
</dbReference>
<dbReference type="OrthoDB" id="9763290at2"/>
<sequence length="585" mass="63746">MCGIAGLMNASGAPDERVLDKLADSLAHRGPDGRGRHVNGTVGLVQNRLSIIDLEGGKQPILDAEGRAIVANGEVYNYLELKSDMPGQSFATGSDCEPPLHLYAHQGLGFARSLRGMYAMAIHDPAKQRLVLARDPFGIKPLYLSEDESGIAFASEPQALVAAGRIKPEVDAKARAELLQMQFTTGLATIFKGVRRLAPGETAVVEGGRVTDSRILPALPAGGPAPEDLGRLLDELDEVLTESVDLHQRSDVPYGMFLSGGIDSSVVLALMARLNPKGILAFTAGFPGTRAHDEREHARELARITGARHVEVEFGEADFWSLLPQVAAAMDDPAADYAVLPTFKLAAEARKQVKVILSGEGGDELFAGYGRYRHAIRPWPFAKPMRRSGTFDGLDVLREGITTGWRDGIAKAERQEAASGHSKLQQAQAVDCADWLPNDLLTKADRCLMANGIEGRVPFLDPVVASFAFRLPDHLKVRKGLGKWLLRKWLETALPAARPFDKKRGFTVPVGEWIAKSPHMGDLVARQAGIREICRPGQVEALFRDGSKETGFACWTLLFYALWHRRHVLGIIPRGDVFSELENEV</sequence>
<evidence type="ECO:0000256" key="7">
    <source>
        <dbReference type="ARBA" id="ARBA00048741"/>
    </source>
</evidence>
<dbReference type="InterPro" id="IPR014729">
    <property type="entry name" value="Rossmann-like_a/b/a_fold"/>
</dbReference>
<dbReference type="GO" id="GO:0005829">
    <property type="term" value="C:cytosol"/>
    <property type="evidence" value="ECO:0007669"/>
    <property type="project" value="TreeGrafter"/>
</dbReference>
<comment type="caution">
    <text evidence="12">The sequence shown here is derived from an EMBL/GenBank/DDBJ whole genome shotgun (WGS) entry which is preliminary data.</text>
</comment>
<dbReference type="InterPro" id="IPR006426">
    <property type="entry name" value="Asn_synth_AEB"/>
</dbReference>
<gene>
    <name evidence="12" type="primary">asnB</name>
    <name evidence="12" type="ORF">CU669_08910</name>
</gene>
<keyword evidence="6 8" id="KW-0315">Glutamine amidotransferase</keyword>
<dbReference type="AlphaFoldDB" id="A0A364NYT0"/>
<feature type="active site" description="For GATase activity" evidence="8">
    <location>
        <position position="2"/>
    </location>
</feature>
<dbReference type="GO" id="GO:0004066">
    <property type="term" value="F:asparagine synthase (glutamine-hydrolyzing) activity"/>
    <property type="evidence" value="ECO:0007669"/>
    <property type="project" value="UniProtKB-EC"/>
</dbReference>
<evidence type="ECO:0000256" key="10">
    <source>
        <dbReference type="PIRSR" id="PIRSR001589-3"/>
    </source>
</evidence>
<comment type="similarity">
    <text evidence="2">Belongs to the asparagine synthetase family.</text>
</comment>
<dbReference type="PIRSF" id="PIRSF001589">
    <property type="entry name" value="Asn_synthetase_glu-h"/>
    <property type="match status" value="1"/>
</dbReference>
<evidence type="ECO:0000256" key="4">
    <source>
        <dbReference type="ARBA" id="ARBA00022741"/>
    </source>
</evidence>
<dbReference type="InterPro" id="IPR051786">
    <property type="entry name" value="ASN_synthetase/amidase"/>
</dbReference>